<keyword evidence="1" id="KW-0812">Transmembrane</keyword>
<gene>
    <name evidence="3" type="ORF">GGQ92_000467</name>
</gene>
<feature type="transmembrane region" description="Helical" evidence="1">
    <location>
        <begin position="97"/>
        <end position="120"/>
    </location>
</feature>
<evidence type="ECO:0000313" key="3">
    <source>
        <dbReference type="EMBL" id="MBB6511700.1"/>
    </source>
</evidence>
<dbReference type="InterPro" id="IPR038548">
    <property type="entry name" value="SporV_AA_N_sf"/>
</dbReference>
<name>A0A841RCM4_9BACI</name>
<keyword evidence="4" id="KW-1185">Reference proteome</keyword>
<keyword evidence="1" id="KW-0472">Membrane</keyword>
<reference evidence="3 4" key="1">
    <citation type="submission" date="2020-08" db="EMBL/GenBank/DDBJ databases">
        <title>Genomic Encyclopedia of Type Strains, Phase IV (KMG-IV): sequencing the most valuable type-strain genomes for metagenomic binning, comparative biology and taxonomic classification.</title>
        <authorList>
            <person name="Goeker M."/>
        </authorList>
    </citation>
    <scope>NUCLEOTIDE SEQUENCE [LARGE SCALE GENOMIC DNA]</scope>
    <source>
        <strain evidence="3 4">DSM 11805</strain>
    </source>
</reference>
<feature type="domain" description="Stage V sporulation protein AA" evidence="2">
    <location>
        <begin position="4"/>
        <end position="91"/>
    </location>
</feature>
<feature type="transmembrane region" description="Helical" evidence="1">
    <location>
        <begin position="144"/>
        <end position="162"/>
    </location>
</feature>
<dbReference type="AlphaFoldDB" id="A0A841RCM4"/>
<dbReference type="InterPro" id="IPR021997">
    <property type="entry name" value="SporV_AA"/>
</dbReference>
<dbReference type="Proteomes" id="UP000572212">
    <property type="component" value="Unassembled WGS sequence"/>
</dbReference>
<comment type="caution">
    <text evidence="3">The sequence shown here is derived from an EMBL/GenBank/DDBJ whole genome shotgun (WGS) entry which is preliminary data.</text>
</comment>
<protein>
    <submittedName>
        <fullName evidence="3">Stage V sporulation protein AA</fullName>
    </submittedName>
</protein>
<proteinExistence type="predicted"/>
<evidence type="ECO:0000259" key="2">
    <source>
        <dbReference type="Pfam" id="PF12164"/>
    </source>
</evidence>
<organism evidence="3 4">
    <name type="scientific">Gracilibacillus halotolerans</name>
    <dbReference type="NCBI Taxonomy" id="74386"/>
    <lineage>
        <taxon>Bacteria</taxon>
        <taxon>Bacillati</taxon>
        <taxon>Bacillota</taxon>
        <taxon>Bacilli</taxon>
        <taxon>Bacillales</taxon>
        <taxon>Bacillaceae</taxon>
        <taxon>Gracilibacillus</taxon>
    </lineage>
</organism>
<dbReference type="EMBL" id="JACHON010000001">
    <property type="protein sequence ID" value="MBB6511700.1"/>
    <property type="molecule type" value="Genomic_DNA"/>
</dbReference>
<keyword evidence="1" id="KW-1133">Transmembrane helix</keyword>
<evidence type="ECO:0000313" key="4">
    <source>
        <dbReference type="Proteomes" id="UP000572212"/>
    </source>
</evidence>
<dbReference type="RefSeq" id="WP_184244162.1">
    <property type="nucleotide sequence ID" value="NZ_BAAACU010000022.1"/>
</dbReference>
<dbReference type="Gene3D" id="2.60.480.10">
    <property type="entry name" value="eubacterium ventriosum atcc domain"/>
    <property type="match status" value="1"/>
</dbReference>
<evidence type="ECO:0000256" key="1">
    <source>
        <dbReference type="SAM" id="Phobius"/>
    </source>
</evidence>
<dbReference type="Pfam" id="PF12164">
    <property type="entry name" value="SporV_AA"/>
    <property type="match status" value="1"/>
</dbReference>
<sequence>MSEEKIYIRLKKKVSLHPYQLIRMEDLAYLTGNKSIIKRIKNFPIYQITKSDKNYVVIDGFYLLEKLTDEFPHITFDVLGTTQVIVEIKIKKKQPKLFVVLPIWILLCIGSAMAIMNFHYDVNMPQVHQGLYRFLTGEEVDKPLWIQIPYSIGLGAGMILFFNHVFKKKFNEEPSPMEIEMFNYQQDLDNYVIHHENELMKKDNDPKS</sequence>
<accession>A0A841RCM4</accession>